<evidence type="ECO:0000313" key="4">
    <source>
        <dbReference type="Proteomes" id="UP000280296"/>
    </source>
</evidence>
<dbReference type="Proteomes" id="UP000280296">
    <property type="component" value="Unassembled WGS sequence"/>
</dbReference>
<protein>
    <submittedName>
        <fullName evidence="3">Uncharacterized protein</fullName>
    </submittedName>
</protein>
<name>A0A432MLW9_9BACT</name>
<feature type="region of interest" description="Disordered" evidence="1">
    <location>
        <begin position="237"/>
        <end position="269"/>
    </location>
</feature>
<keyword evidence="4" id="KW-1185">Reference proteome</keyword>
<evidence type="ECO:0000256" key="1">
    <source>
        <dbReference type="SAM" id="MobiDB-lite"/>
    </source>
</evidence>
<organism evidence="3 4">
    <name type="scientific">Tautonia sociabilis</name>
    <dbReference type="NCBI Taxonomy" id="2080755"/>
    <lineage>
        <taxon>Bacteria</taxon>
        <taxon>Pseudomonadati</taxon>
        <taxon>Planctomycetota</taxon>
        <taxon>Planctomycetia</taxon>
        <taxon>Isosphaerales</taxon>
        <taxon>Isosphaeraceae</taxon>
        <taxon>Tautonia</taxon>
    </lineage>
</organism>
<dbReference type="AlphaFoldDB" id="A0A432MLW9"/>
<gene>
    <name evidence="3" type="ORF">TsocGM_06825</name>
</gene>
<dbReference type="EMBL" id="RYZH01000010">
    <property type="protein sequence ID" value="RUL88423.1"/>
    <property type="molecule type" value="Genomic_DNA"/>
</dbReference>
<feature type="transmembrane region" description="Helical" evidence="2">
    <location>
        <begin position="12"/>
        <end position="43"/>
    </location>
</feature>
<feature type="transmembrane region" description="Helical" evidence="2">
    <location>
        <begin position="161"/>
        <end position="180"/>
    </location>
</feature>
<accession>A0A432MLW9</accession>
<reference evidence="3 4" key="1">
    <citation type="submission" date="2018-12" db="EMBL/GenBank/DDBJ databases">
        <authorList>
            <person name="Toschakov S.V."/>
        </authorList>
    </citation>
    <scope>NUCLEOTIDE SEQUENCE [LARGE SCALE GENOMIC DNA]</scope>
    <source>
        <strain evidence="3 4">GM2012</strain>
    </source>
</reference>
<evidence type="ECO:0000256" key="2">
    <source>
        <dbReference type="SAM" id="Phobius"/>
    </source>
</evidence>
<feature type="transmembrane region" description="Helical" evidence="2">
    <location>
        <begin position="200"/>
        <end position="222"/>
    </location>
</feature>
<reference evidence="3 4" key="2">
    <citation type="submission" date="2019-01" db="EMBL/GenBank/DDBJ databases">
        <title>Tautonia sociabilis, a novel thermotolerant planctomycete of Isosphaeraceae family, isolated from a 4000 m deep subterranean habitat.</title>
        <authorList>
            <person name="Kovaleva O.L."/>
            <person name="Elcheninov A.G."/>
            <person name="Van Heerden E."/>
            <person name="Toshchakov S.V."/>
            <person name="Novikov A."/>
            <person name="Bonch-Osmolovskaya E.A."/>
            <person name="Kublanov I.V."/>
        </authorList>
    </citation>
    <scope>NUCLEOTIDE SEQUENCE [LARGE SCALE GENOMIC DNA]</scope>
    <source>
        <strain evidence="3 4">GM2012</strain>
    </source>
</reference>
<comment type="caution">
    <text evidence="3">The sequence shown here is derived from an EMBL/GenBank/DDBJ whole genome shotgun (WGS) entry which is preliminary data.</text>
</comment>
<sequence length="269" mass="29659">MDLDHKPISPRYWLCGAGFWIAGLALALLCLSDALLLWVVLTWDQGLAQAMQQPWFTWGVGLPITAGALVGSYLLWGRWSDRSWQRRAGPLVLMNLFDSISWGLSHAAAPGLQAPLLEHEWLVECLVRVFGWLEFFLFAHLAAEVASHLGVKAAADAGRTAWQFAVAGLGLTVLFILTQTRWDAGWPLLPVPRPNPSGELMRLGSTFLRVVTALQVATLCLIAGSSCRRTARELAREEEEQLTGTTSFEPSGSRDPDLGAGWWDDELPR</sequence>
<keyword evidence="2" id="KW-1133">Transmembrane helix</keyword>
<dbReference type="RefSeq" id="WP_126724560.1">
    <property type="nucleotide sequence ID" value="NZ_RYZH01000010.1"/>
</dbReference>
<dbReference type="OrthoDB" id="275253at2"/>
<keyword evidence="2" id="KW-0812">Transmembrane</keyword>
<feature type="transmembrane region" description="Helical" evidence="2">
    <location>
        <begin position="55"/>
        <end position="76"/>
    </location>
</feature>
<proteinExistence type="predicted"/>
<evidence type="ECO:0000313" key="3">
    <source>
        <dbReference type="EMBL" id="RUL88423.1"/>
    </source>
</evidence>
<keyword evidence="2" id="KW-0472">Membrane</keyword>